<dbReference type="SUPFAM" id="SSF51395">
    <property type="entry name" value="FMN-linked oxidoreductases"/>
    <property type="match status" value="1"/>
</dbReference>
<dbReference type="AlphaFoldDB" id="A0A3B0XZE5"/>
<evidence type="ECO:0000256" key="3">
    <source>
        <dbReference type="ARBA" id="ARBA00023002"/>
    </source>
</evidence>
<dbReference type="GO" id="GO:0016628">
    <property type="term" value="F:oxidoreductase activity, acting on the CH-CH group of donors, NAD or NADP as acceptor"/>
    <property type="evidence" value="ECO:0007669"/>
    <property type="project" value="UniProtKB-ARBA"/>
</dbReference>
<dbReference type="GO" id="GO:0005829">
    <property type="term" value="C:cytosol"/>
    <property type="evidence" value="ECO:0007669"/>
    <property type="project" value="UniProtKB-ARBA"/>
</dbReference>
<protein>
    <submittedName>
        <fullName evidence="5">Fmn oxidoreductase protein</fullName>
    </submittedName>
</protein>
<dbReference type="PANTHER" id="PTHR22893">
    <property type="entry name" value="NADH OXIDOREDUCTASE-RELATED"/>
    <property type="match status" value="1"/>
</dbReference>
<name>A0A3B0XZE5_9ZZZZ</name>
<keyword evidence="3" id="KW-0560">Oxidoreductase</keyword>
<evidence type="ECO:0000256" key="2">
    <source>
        <dbReference type="ARBA" id="ARBA00005979"/>
    </source>
</evidence>
<dbReference type="InterPro" id="IPR001155">
    <property type="entry name" value="OxRdtase_FMN_N"/>
</dbReference>
<evidence type="ECO:0000313" key="5">
    <source>
        <dbReference type="EMBL" id="VAW73738.1"/>
    </source>
</evidence>
<dbReference type="Gene3D" id="3.20.20.70">
    <property type="entry name" value="Aldolase class I"/>
    <property type="match status" value="1"/>
</dbReference>
<comment type="similarity">
    <text evidence="2">Belongs to the NADH:flavin oxidoreductase/NADH oxidase family.</text>
</comment>
<evidence type="ECO:0000259" key="4">
    <source>
        <dbReference type="Pfam" id="PF00724"/>
    </source>
</evidence>
<dbReference type="EMBL" id="UOFL01000048">
    <property type="protein sequence ID" value="VAW73738.1"/>
    <property type="molecule type" value="Genomic_DNA"/>
</dbReference>
<accession>A0A3B0XZE5</accession>
<evidence type="ECO:0000256" key="1">
    <source>
        <dbReference type="ARBA" id="ARBA00001917"/>
    </source>
</evidence>
<reference evidence="5" key="1">
    <citation type="submission" date="2018-06" db="EMBL/GenBank/DDBJ databases">
        <authorList>
            <person name="Zhirakovskaya E."/>
        </authorList>
    </citation>
    <scope>NUCLEOTIDE SEQUENCE</scope>
</reference>
<organism evidence="5">
    <name type="scientific">hydrothermal vent metagenome</name>
    <dbReference type="NCBI Taxonomy" id="652676"/>
    <lineage>
        <taxon>unclassified sequences</taxon>
        <taxon>metagenomes</taxon>
        <taxon>ecological metagenomes</taxon>
    </lineage>
</organism>
<gene>
    <name evidence="5" type="ORF">MNBD_GAMMA12-266</name>
</gene>
<feature type="domain" description="NADH:flavin oxidoreductase/NADH oxidase N-terminal" evidence="4">
    <location>
        <begin position="4"/>
        <end position="334"/>
    </location>
</feature>
<proteinExistence type="inferred from homology"/>
<dbReference type="InterPro" id="IPR045247">
    <property type="entry name" value="Oye-like"/>
</dbReference>
<dbReference type="GO" id="GO:0010181">
    <property type="term" value="F:FMN binding"/>
    <property type="evidence" value="ECO:0007669"/>
    <property type="project" value="InterPro"/>
</dbReference>
<dbReference type="FunFam" id="3.20.20.70:FF:000059">
    <property type="entry name" value="N-ethylmaleimide reductase, FMN-linked"/>
    <property type="match status" value="1"/>
</dbReference>
<comment type="cofactor">
    <cofactor evidence="1">
        <name>FMN</name>
        <dbReference type="ChEBI" id="CHEBI:58210"/>
    </cofactor>
</comment>
<dbReference type="CDD" id="cd02933">
    <property type="entry name" value="OYE_like_FMN"/>
    <property type="match status" value="1"/>
</dbReference>
<sequence>MIRKIFESIQLGSLTLSNRMVMAPMTRNRATKEGLVSKMMVTHYQQRASAGLIIAESTPVSNQGVGYPNTPGLFTEEQADSWKSLISAVHTEGGYIFAQLQHCGRISHSSYQPDNTLPVAPSAIKPDGQAVTYSGMLDFETPHILDTQEILHIVEQFRRGAEMAKRAGFDGIEIHGANGYIIDQFLRDGCNQRSDEYGGNLENRMRLLNQILDAVCAVWAVGQVGVRLTPENSFNSMSDSNPQLHFEYYVEQLNTRNLAYVHILEGDMMTKTSTVDYRAIRAKFSGVYIANNGYDLIKAKTAIEKGDASLVAFGVPFLANPDLVYRYRENLSLNEADPATFYGGDEVGYTDYPIYNNS</sequence>
<dbReference type="PANTHER" id="PTHR22893:SF91">
    <property type="entry name" value="NADPH DEHYDROGENASE 2-RELATED"/>
    <property type="match status" value="1"/>
</dbReference>
<dbReference type="Pfam" id="PF00724">
    <property type="entry name" value="Oxidored_FMN"/>
    <property type="match status" value="1"/>
</dbReference>
<dbReference type="InterPro" id="IPR013785">
    <property type="entry name" value="Aldolase_TIM"/>
</dbReference>